<evidence type="ECO:0000259" key="4">
    <source>
        <dbReference type="PROSITE" id="PS50157"/>
    </source>
</evidence>
<keyword evidence="2" id="KW-0479">Metal-binding</keyword>
<evidence type="ECO:0008006" key="8">
    <source>
        <dbReference type="Google" id="ProtNLM"/>
    </source>
</evidence>
<dbReference type="Pfam" id="PF07727">
    <property type="entry name" value="RVT_2"/>
    <property type="match status" value="1"/>
</dbReference>
<keyword evidence="2" id="KW-0863">Zinc-finger</keyword>
<dbReference type="GO" id="GO:0005849">
    <property type="term" value="C:mRNA cleavage factor complex"/>
    <property type="evidence" value="ECO:0007669"/>
    <property type="project" value="TreeGrafter"/>
</dbReference>
<feature type="domain" description="C2H2-type" evidence="4">
    <location>
        <begin position="596"/>
        <end position="623"/>
    </location>
</feature>
<organism evidence="6 7">
    <name type="scientific">Saponaria officinalis</name>
    <name type="common">Common soapwort</name>
    <name type="synonym">Lychnis saponaria</name>
    <dbReference type="NCBI Taxonomy" id="3572"/>
    <lineage>
        <taxon>Eukaryota</taxon>
        <taxon>Viridiplantae</taxon>
        <taxon>Streptophyta</taxon>
        <taxon>Embryophyta</taxon>
        <taxon>Tracheophyta</taxon>
        <taxon>Spermatophyta</taxon>
        <taxon>Magnoliopsida</taxon>
        <taxon>eudicotyledons</taxon>
        <taxon>Gunneridae</taxon>
        <taxon>Pentapetalae</taxon>
        <taxon>Caryophyllales</taxon>
        <taxon>Caryophyllaceae</taxon>
        <taxon>Caryophylleae</taxon>
        <taxon>Saponaria</taxon>
    </lineage>
</organism>
<dbReference type="InterPro" id="IPR006569">
    <property type="entry name" value="CID_dom"/>
</dbReference>
<comment type="caution">
    <text evidence="6">The sequence shown here is derived from an EMBL/GenBank/DDBJ whole genome shotgun (WGS) entry which is preliminary data.</text>
</comment>
<sequence length="746" mass="82543">MNEKSGEIRGAIQKVHQYQELAALAIAATICANIIDVPSEQKLPSLYLLDSIVKNIGGDYIAYFAAKLPEVFCKAYKQVDPSIHSGMRHLFRTWKGVFPPQLLKIIEVELGFSTAVNGASSGSTIVHVNPNYLAARQRLQQANQVKIEPNNYEEASKNQEWLEAMKNEMEMIIKNDTWELVDPPQNRKVIGVKWVYKTNLNPDGNVNKYKARLVVKGYTQKAGIDYGDTFAPVVRLDTVKALIALAAQKSWKIYQLDVKSAFLNGELEEEIFELSTHLECQSKSEVRSSFESSYERKEVTFAQPLPVSPLLHQVGARSVVSSSSIGLSKFGLLATSASGLKASVGQKYPTSGQSVANQHTPPIISNGERFYEISILGSILGFMICLVGIQISNQELCKKMPSQTLPKSFSAVPSFQLRHNVPSSEHLTNQETEPTDIIQKAQKVLGSSPPKRTASPNSSNPNLGDLREESNVSNLLAAVMRSGLITGARWAHYMTFRYSISCDSCFDFPGFHNVISPTVATSATSTTQPVLKSSTALPVPNSDHALCSGHATEVPEILVQNPETGVENLIGSEFKPCGLREFHQAVIDKISDDLPHKCSACGLQFKLLERLAKHSEWHALKNSIENCFNRPSRRWYANTVDWITCDAGFPFSPSRTTEHSEDVVPADESQCVCLLCGELFEDFYSQEEEAWMFKGAVYLPNMSGNTETGPSHENHMHKMIVHLKCMSDDSVHELGLISGIKVEKNT</sequence>
<reference evidence="6" key="1">
    <citation type="submission" date="2024-03" db="EMBL/GenBank/DDBJ databases">
        <title>WGS assembly of Saponaria officinalis var. Norfolk2.</title>
        <authorList>
            <person name="Jenkins J."/>
            <person name="Shu S."/>
            <person name="Grimwood J."/>
            <person name="Barry K."/>
            <person name="Goodstein D."/>
            <person name="Schmutz J."/>
            <person name="Leebens-Mack J."/>
            <person name="Osbourn A."/>
        </authorList>
    </citation>
    <scope>NUCLEOTIDE SEQUENCE [LARGE SCALE GENOMIC DNA]</scope>
    <source>
        <strain evidence="6">JIC</strain>
    </source>
</reference>
<dbReference type="InterPro" id="IPR043502">
    <property type="entry name" value="DNA/RNA_pol_sf"/>
</dbReference>
<dbReference type="GO" id="GO:0031124">
    <property type="term" value="P:mRNA 3'-end processing"/>
    <property type="evidence" value="ECO:0007669"/>
    <property type="project" value="InterPro"/>
</dbReference>
<dbReference type="InterPro" id="IPR057242">
    <property type="entry name" value="PCFS4-like"/>
</dbReference>
<evidence type="ECO:0000256" key="3">
    <source>
        <dbReference type="SAM" id="MobiDB-lite"/>
    </source>
</evidence>
<gene>
    <name evidence="6" type="ORF">RND81_05G030300</name>
</gene>
<dbReference type="Proteomes" id="UP001443914">
    <property type="component" value="Unassembled WGS sequence"/>
</dbReference>
<dbReference type="InterPro" id="IPR013087">
    <property type="entry name" value="Znf_C2H2_type"/>
</dbReference>
<dbReference type="PROSITE" id="PS50157">
    <property type="entry name" value="ZINC_FINGER_C2H2_2"/>
    <property type="match status" value="1"/>
</dbReference>
<evidence type="ECO:0000313" key="7">
    <source>
        <dbReference type="Proteomes" id="UP001443914"/>
    </source>
</evidence>
<dbReference type="SMART" id="SM00582">
    <property type="entry name" value="RPR"/>
    <property type="match status" value="1"/>
</dbReference>
<keyword evidence="7" id="KW-1185">Reference proteome</keyword>
<name>A0AAW1KUB6_SAPOF</name>
<evidence type="ECO:0000313" key="6">
    <source>
        <dbReference type="EMBL" id="KAK9723855.1"/>
    </source>
</evidence>
<dbReference type="InterPro" id="IPR045154">
    <property type="entry name" value="PCF11-like"/>
</dbReference>
<dbReference type="Pfam" id="PF23228">
    <property type="entry name" value="zf_PCFS4"/>
    <property type="match status" value="1"/>
</dbReference>
<dbReference type="GO" id="GO:0000993">
    <property type="term" value="F:RNA polymerase II complex binding"/>
    <property type="evidence" value="ECO:0007669"/>
    <property type="project" value="InterPro"/>
</dbReference>
<dbReference type="GO" id="GO:0003729">
    <property type="term" value="F:mRNA binding"/>
    <property type="evidence" value="ECO:0007669"/>
    <property type="project" value="InterPro"/>
</dbReference>
<dbReference type="Pfam" id="PF04818">
    <property type="entry name" value="CID"/>
    <property type="match status" value="1"/>
</dbReference>
<dbReference type="PANTHER" id="PTHR15921:SF3">
    <property type="entry name" value="PRE-MRNA CLEAVAGE COMPLEX 2 PROTEIN PCF11"/>
    <property type="match status" value="1"/>
</dbReference>
<dbReference type="InterPro" id="IPR008942">
    <property type="entry name" value="ENTH_VHS"/>
</dbReference>
<dbReference type="SUPFAM" id="SSF56672">
    <property type="entry name" value="DNA/RNA polymerases"/>
    <property type="match status" value="1"/>
</dbReference>
<dbReference type="GO" id="GO:0006369">
    <property type="term" value="P:termination of RNA polymerase II transcription"/>
    <property type="evidence" value="ECO:0007669"/>
    <property type="project" value="InterPro"/>
</dbReference>
<dbReference type="EMBL" id="JBDFQZ010000005">
    <property type="protein sequence ID" value="KAK9723855.1"/>
    <property type="molecule type" value="Genomic_DNA"/>
</dbReference>
<dbReference type="PROSITE" id="PS51391">
    <property type="entry name" value="CID"/>
    <property type="match status" value="1"/>
</dbReference>
<evidence type="ECO:0000256" key="1">
    <source>
        <dbReference type="ARBA" id="ARBA00022664"/>
    </source>
</evidence>
<dbReference type="AlphaFoldDB" id="A0AAW1KUB6"/>
<dbReference type="SUPFAM" id="SSF48464">
    <property type="entry name" value="ENTH/VHS domain"/>
    <property type="match status" value="1"/>
</dbReference>
<dbReference type="PROSITE" id="PS00028">
    <property type="entry name" value="ZINC_FINGER_C2H2_1"/>
    <property type="match status" value="1"/>
</dbReference>
<dbReference type="PANTHER" id="PTHR15921">
    <property type="entry name" value="PRE-MRNA CLEAVAGE COMPLEX II"/>
    <property type="match status" value="1"/>
</dbReference>
<dbReference type="InterPro" id="IPR013103">
    <property type="entry name" value="RVT_2"/>
</dbReference>
<keyword evidence="2" id="KW-0862">Zinc</keyword>
<protein>
    <recommendedName>
        <fullName evidence="8">CID domain-containing protein</fullName>
    </recommendedName>
</protein>
<evidence type="ECO:0000259" key="5">
    <source>
        <dbReference type="PROSITE" id="PS51391"/>
    </source>
</evidence>
<feature type="domain" description="CID" evidence="5">
    <location>
        <begin position="1"/>
        <end position="114"/>
    </location>
</feature>
<accession>A0AAW1KUB6</accession>
<feature type="region of interest" description="Disordered" evidence="3">
    <location>
        <begin position="444"/>
        <end position="467"/>
    </location>
</feature>
<dbReference type="Gene3D" id="1.25.40.90">
    <property type="match status" value="1"/>
</dbReference>
<dbReference type="GO" id="GO:0005737">
    <property type="term" value="C:cytoplasm"/>
    <property type="evidence" value="ECO:0007669"/>
    <property type="project" value="TreeGrafter"/>
</dbReference>
<dbReference type="InterPro" id="IPR047415">
    <property type="entry name" value="Pcf11_CID"/>
</dbReference>
<dbReference type="GO" id="GO:0008270">
    <property type="term" value="F:zinc ion binding"/>
    <property type="evidence" value="ECO:0007669"/>
    <property type="project" value="UniProtKB-KW"/>
</dbReference>
<proteinExistence type="predicted"/>
<keyword evidence="1" id="KW-0507">mRNA processing</keyword>
<evidence type="ECO:0000256" key="2">
    <source>
        <dbReference type="PROSITE-ProRule" id="PRU00042"/>
    </source>
</evidence>
<dbReference type="CDD" id="cd16982">
    <property type="entry name" value="CID_Pcf11"/>
    <property type="match status" value="1"/>
</dbReference>